<dbReference type="Pfam" id="PF13472">
    <property type="entry name" value="Lipase_GDSL_2"/>
    <property type="match status" value="1"/>
</dbReference>
<gene>
    <name evidence="2" type="ORF">BDV96DRAFT_646691</name>
</gene>
<feature type="domain" description="SGNH hydrolase-type esterase" evidence="1">
    <location>
        <begin position="107"/>
        <end position="257"/>
    </location>
</feature>
<protein>
    <submittedName>
        <fullName evidence="2">SGNH hydrolase-type esterase domain-containing protein</fullName>
    </submittedName>
</protein>
<reference evidence="2" key="1">
    <citation type="journal article" date="2020" name="Stud. Mycol.">
        <title>101 Dothideomycetes genomes: a test case for predicting lifestyles and emergence of pathogens.</title>
        <authorList>
            <person name="Haridas S."/>
            <person name="Albert R."/>
            <person name="Binder M."/>
            <person name="Bloem J."/>
            <person name="Labutti K."/>
            <person name="Salamov A."/>
            <person name="Andreopoulos B."/>
            <person name="Baker S."/>
            <person name="Barry K."/>
            <person name="Bills G."/>
            <person name="Bluhm B."/>
            <person name="Cannon C."/>
            <person name="Castanera R."/>
            <person name="Culley D."/>
            <person name="Daum C."/>
            <person name="Ezra D."/>
            <person name="Gonzalez J."/>
            <person name="Henrissat B."/>
            <person name="Kuo A."/>
            <person name="Liang C."/>
            <person name="Lipzen A."/>
            <person name="Lutzoni F."/>
            <person name="Magnuson J."/>
            <person name="Mondo S."/>
            <person name="Nolan M."/>
            <person name="Ohm R."/>
            <person name="Pangilinan J."/>
            <person name="Park H.-J."/>
            <person name="Ramirez L."/>
            <person name="Alfaro M."/>
            <person name="Sun H."/>
            <person name="Tritt A."/>
            <person name="Yoshinaga Y."/>
            <person name="Zwiers L.-H."/>
            <person name="Turgeon B."/>
            <person name="Goodwin S."/>
            <person name="Spatafora J."/>
            <person name="Crous P."/>
            <person name="Grigoriev I."/>
        </authorList>
    </citation>
    <scope>NUCLEOTIDE SEQUENCE</scope>
    <source>
        <strain evidence="2">CBS 627.86</strain>
    </source>
</reference>
<dbReference type="Proteomes" id="UP000799770">
    <property type="component" value="Unassembled WGS sequence"/>
</dbReference>
<dbReference type="InterPro" id="IPR013830">
    <property type="entry name" value="SGNH_hydro"/>
</dbReference>
<dbReference type="SUPFAM" id="SSF52266">
    <property type="entry name" value="SGNH hydrolase"/>
    <property type="match status" value="1"/>
</dbReference>
<evidence type="ECO:0000313" key="2">
    <source>
        <dbReference type="EMBL" id="KAF2114821.1"/>
    </source>
</evidence>
<sequence length="288" mass="32653">MATEPTSAMSFLDMRDESFLARLAEKAKFKPRSHATYYSAHLPELNHRLSLGLGLDLPEPITDVQDIGVDTSTPTLSNMSKMEVVYLGNSMLERLKTTGKDTRLATLQSSWNAGCGGDTTENILYRLSEGMYDILKTPHPNKHIKIWLLVSGTNNLRPKKPFRERDVESWRLLVEACFKMAPTSKVLAVGMFYRKDVLDEVVEQSNDMLRQVVEQVNEGLVKNGWGERVQWVKATDGRVTMDMLDDHVHLNEEGYQIFDEALFPLIQKALGEPEQSKEEMRGEETAMS</sequence>
<dbReference type="OrthoDB" id="505607at2759"/>
<keyword evidence="2" id="KW-0378">Hydrolase</keyword>
<dbReference type="GO" id="GO:0016787">
    <property type="term" value="F:hydrolase activity"/>
    <property type="evidence" value="ECO:0007669"/>
    <property type="project" value="UniProtKB-KW"/>
</dbReference>
<dbReference type="AlphaFoldDB" id="A0A6A5Z8V6"/>
<organism evidence="2 3">
    <name type="scientific">Lophiotrema nucula</name>
    <dbReference type="NCBI Taxonomy" id="690887"/>
    <lineage>
        <taxon>Eukaryota</taxon>
        <taxon>Fungi</taxon>
        <taxon>Dikarya</taxon>
        <taxon>Ascomycota</taxon>
        <taxon>Pezizomycotina</taxon>
        <taxon>Dothideomycetes</taxon>
        <taxon>Pleosporomycetidae</taxon>
        <taxon>Pleosporales</taxon>
        <taxon>Lophiotremataceae</taxon>
        <taxon>Lophiotrema</taxon>
    </lineage>
</organism>
<evidence type="ECO:0000259" key="1">
    <source>
        <dbReference type="Pfam" id="PF13472"/>
    </source>
</evidence>
<proteinExistence type="predicted"/>
<name>A0A6A5Z8V6_9PLEO</name>
<dbReference type="InterPro" id="IPR036514">
    <property type="entry name" value="SGNH_hydro_sf"/>
</dbReference>
<accession>A0A6A5Z8V6</accession>
<evidence type="ECO:0000313" key="3">
    <source>
        <dbReference type="Proteomes" id="UP000799770"/>
    </source>
</evidence>
<dbReference type="Gene3D" id="3.40.50.1110">
    <property type="entry name" value="SGNH hydrolase"/>
    <property type="match status" value="1"/>
</dbReference>
<dbReference type="EMBL" id="ML977324">
    <property type="protein sequence ID" value="KAF2114821.1"/>
    <property type="molecule type" value="Genomic_DNA"/>
</dbReference>
<keyword evidence="3" id="KW-1185">Reference proteome</keyword>